<evidence type="ECO:0000313" key="5">
    <source>
        <dbReference type="Proteomes" id="UP000324015"/>
    </source>
</evidence>
<dbReference type="InterPro" id="IPR036388">
    <property type="entry name" value="WH-like_DNA-bd_sf"/>
</dbReference>
<evidence type="ECO:0000313" key="4">
    <source>
        <dbReference type="EMBL" id="QES45081.1"/>
    </source>
</evidence>
<evidence type="ECO:0000256" key="1">
    <source>
        <dbReference type="ARBA" id="ARBA00023015"/>
    </source>
</evidence>
<protein>
    <recommendedName>
        <fullName evidence="3">ANTAR domain-containing protein</fullName>
    </recommendedName>
</protein>
<dbReference type="EMBL" id="CP029191">
    <property type="protein sequence ID" value="QES45081.1"/>
    <property type="molecule type" value="Genomic_DNA"/>
</dbReference>
<proteinExistence type="predicted"/>
<sequence length="247" mass="25210">MSVSDGLAAVLASLRPGRGTTELLGADPRLCAQVLGVDGVAVSVSTANGLSELVWSSGETSVRLEDLQFTLGQGPGPEAMVSCTRVFEPDVRRLPDDRWPGLLPELGALGVGAVFCLPLHVGAACLGTMTLQRGTPGPLPDDRATDAWLVAGALTAALLAGGPAQEAFAAADDGSDFYRAAVHQATGMISVQAGVPLAQALVLLRAHAFGHGRTVVEVAEDVVARRLRIEDDEAGPTTAAGEGTDGP</sequence>
<dbReference type="Pfam" id="PF03861">
    <property type="entry name" value="ANTAR"/>
    <property type="match status" value="1"/>
</dbReference>
<evidence type="ECO:0000256" key="2">
    <source>
        <dbReference type="ARBA" id="ARBA00023163"/>
    </source>
</evidence>
<name>A0A5P2CVF6_STRVZ</name>
<organism evidence="4 5">
    <name type="scientific">Streptomyces venezuelae</name>
    <dbReference type="NCBI Taxonomy" id="54571"/>
    <lineage>
        <taxon>Bacteria</taxon>
        <taxon>Bacillati</taxon>
        <taxon>Actinomycetota</taxon>
        <taxon>Actinomycetes</taxon>
        <taxon>Kitasatosporales</taxon>
        <taxon>Streptomycetaceae</taxon>
        <taxon>Streptomyces</taxon>
    </lineage>
</organism>
<dbReference type="InterPro" id="IPR029016">
    <property type="entry name" value="GAF-like_dom_sf"/>
</dbReference>
<accession>A0A5P2CVF6</accession>
<gene>
    <name evidence="4" type="ORF">DEJ49_32455</name>
</gene>
<dbReference type="AlphaFoldDB" id="A0A5P2CVF6"/>
<dbReference type="InterPro" id="IPR003018">
    <property type="entry name" value="GAF"/>
</dbReference>
<keyword evidence="2" id="KW-0804">Transcription</keyword>
<dbReference type="InterPro" id="IPR005561">
    <property type="entry name" value="ANTAR"/>
</dbReference>
<feature type="domain" description="ANTAR" evidence="3">
    <location>
        <begin position="150"/>
        <end position="223"/>
    </location>
</feature>
<dbReference type="SMART" id="SM01012">
    <property type="entry name" value="ANTAR"/>
    <property type="match status" value="1"/>
</dbReference>
<reference evidence="4 5" key="1">
    <citation type="submission" date="2018-05" db="EMBL/GenBank/DDBJ databases">
        <title>Streptomyces venezuelae.</title>
        <authorList>
            <person name="Kim W."/>
            <person name="Lee N."/>
            <person name="Cho B.-K."/>
        </authorList>
    </citation>
    <scope>NUCLEOTIDE SEQUENCE [LARGE SCALE GENOMIC DNA]</scope>
    <source>
        <strain evidence="4 5">ATCC 14585</strain>
    </source>
</reference>
<dbReference type="RefSeq" id="WP_150187398.1">
    <property type="nucleotide sequence ID" value="NZ_CP029191.1"/>
</dbReference>
<dbReference type="Gene3D" id="1.10.10.10">
    <property type="entry name" value="Winged helix-like DNA-binding domain superfamily/Winged helix DNA-binding domain"/>
    <property type="match status" value="1"/>
</dbReference>
<dbReference type="SUPFAM" id="SSF55781">
    <property type="entry name" value="GAF domain-like"/>
    <property type="match status" value="1"/>
</dbReference>
<dbReference type="Proteomes" id="UP000324015">
    <property type="component" value="Chromosome"/>
</dbReference>
<evidence type="ECO:0000259" key="3">
    <source>
        <dbReference type="SMART" id="SM01012"/>
    </source>
</evidence>
<dbReference type="GO" id="GO:0003723">
    <property type="term" value="F:RNA binding"/>
    <property type="evidence" value="ECO:0007669"/>
    <property type="project" value="InterPro"/>
</dbReference>
<dbReference type="Pfam" id="PF01590">
    <property type="entry name" value="GAF"/>
    <property type="match status" value="1"/>
</dbReference>
<keyword evidence="1" id="KW-0805">Transcription regulation</keyword>
<dbReference type="Gene3D" id="3.30.450.40">
    <property type="match status" value="1"/>
</dbReference>